<proteinExistence type="predicted"/>
<dbReference type="Proteomes" id="UP001178507">
    <property type="component" value="Unassembled WGS sequence"/>
</dbReference>
<keyword evidence="2" id="KW-1185">Reference proteome</keyword>
<evidence type="ECO:0000313" key="1">
    <source>
        <dbReference type="EMBL" id="CAJ1374935.1"/>
    </source>
</evidence>
<sequence length="118" mass="12160">VLPLVLAAETRTPRARPCVRSDRRRGLEAALLVGCCWLFFGERALAFDFNGASLAAAASSSPYGAAGFVLAHCLAIVACFPGTGAFELAAGAAFGFWPGAAMVAAAKERLGAVAVWPF</sequence>
<comment type="caution">
    <text evidence="1">The sequence shown here is derived from an EMBL/GenBank/DDBJ whole genome shotgun (WGS) entry which is preliminary data.</text>
</comment>
<protein>
    <submittedName>
        <fullName evidence="1">Uncharacterized protein</fullName>
    </submittedName>
</protein>
<dbReference type="EMBL" id="CAUJNA010000289">
    <property type="protein sequence ID" value="CAJ1374935.1"/>
    <property type="molecule type" value="Genomic_DNA"/>
</dbReference>
<gene>
    <name evidence="1" type="ORF">EVOR1521_LOCUS4344</name>
</gene>
<dbReference type="AlphaFoldDB" id="A0AA36HUC9"/>
<organism evidence="1 2">
    <name type="scientific">Effrenium voratum</name>
    <dbReference type="NCBI Taxonomy" id="2562239"/>
    <lineage>
        <taxon>Eukaryota</taxon>
        <taxon>Sar</taxon>
        <taxon>Alveolata</taxon>
        <taxon>Dinophyceae</taxon>
        <taxon>Suessiales</taxon>
        <taxon>Symbiodiniaceae</taxon>
        <taxon>Effrenium</taxon>
    </lineage>
</organism>
<evidence type="ECO:0000313" key="2">
    <source>
        <dbReference type="Proteomes" id="UP001178507"/>
    </source>
</evidence>
<accession>A0AA36HUC9</accession>
<name>A0AA36HUC9_9DINO</name>
<feature type="non-terminal residue" evidence="1">
    <location>
        <position position="1"/>
    </location>
</feature>
<reference evidence="1" key="1">
    <citation type="submission" date="2023-08" db="EMBL/GenBank/DDBJ databases">
        <authorList>
            <person name="Chen Y."/>
            <person name="Shah S."/>
            <person name="Dougan E. K."/>
            <person name="Thang M."/>
            <person name="Chan C."/>
        </authorList>
    </citation>
    <scope>NUCLEOTIDE SEQUENCE</scope>
</reference>